<evidence type="ECO:0000256" key="4">
    <source>
        <dbReference type="ARBA" id="ARBA00023163"/>
    </source>
</evidence>
<dbReference type="GO" id="GO:0003700">
    <property type="term" value="F:DNA-binding transcription factor activity"/>
    <property type="evidence" value="ECO:0007669"/>
    <property type="project" value="InterPro"/>
</dbReference>
<evidence type="ECO:0000256" key="3">
    <source>
        <dbReference type="ARBA" id="ARBA00023125"/>
    </source>
</evidence>
<dbReference type="PANTHER" id="PTHR30579">
    <property type="entry name" value="TRANSCRIPTIONAL REGULATOR"/>
    <property type="match status" value="1"/>
</dbReference>
<dbReference type="InterPro" id="IPR050176">
    <property type="entry name" value="LTTR"/>
</dbReference>
<dbReference type="Pfam" id="PF00126">
    <property type="entry name" value="HTH_1"/>
    <property type="match status" value="1"/>
</dbReference>
<evidence type="ECO:0000313" key="6">
    <source>
        <dbReference type="EMBL" id="RYC44365.1"/>
    </source>
</evidence>
<dbReference type="InterPro" id="IPR000847">
    <property type="entry name" value="LysR_HTH_N"/>
</dbReference>
<feature type="domain" description="HTH lysR-type" evidence="5">
    <location>
        <begin position="3"/>
        <end position="61"/>
    </location>
</feature>
<protein>
    <submittedName>
        <fullName evidence="6">ArgP/LysG family DNA-binding transcriptional regulator</fullName>
    </submittedName>
</protein>
<accession>A0A9X8P5I9</accession>
<dbReference type="Gene3D" id="1.10.10.10">
    <property type="entry name" value="Winged helix-like DNA-binding domain superfamily/Winged helix DNA-binding domain"/>
    <property type="match status" value="1"/>
</dbReference>
<dbReference type="InterPro" id="IPR036390">
    <property type="entry name" value="WH_DNA-bd_sf"/>
</dbReference>
<dbReference type="Gene3D" id="3.40.190.290">
    <property type="match status" value="1"/>
</dbReference>
<comment type="similarity">
    <text evidence="1">Belongs to the LysR transcriptional regulatory family.</text>
</comment>
<evidence type="ECO:0000256" key="1">
    <source>
        <dbReference type="ARBA" id="ARBA00009437"/>
    </source>
</evidence>
<gene>
    <name evidence="6" type="ORF">CLR69_04845</name>
</gene>
<dbReference type="GO" id="GO:0003677">
    <property type="term" value="F:DNA binding"/>
    <property type="evidence" value="ECO:0007669"/>
    <property type="project" value="UniProtKB-KW"/>
</dbReference>
<dbReference type="OrthoDB" id="5293066at2"/>
<evidence type="ECO:0000313" key="7">
    <source>
        <dbReference type="Proteomes" id="UP001138460"/>
    </source>
</evidence>
<keyword evidence="7" id="KW-1185">Reference proteome</keyword>
<dbReference type="NCBIfam" id="NF009888">
    <property type="entry name" value="PRK13348.1"/>
    <property type="match status" value="1"/>
</dbReference>
<keyword evidence="2" id="KW-0805">Transcription regulation</keyword>
<dbReference type="InterPro" id="IPR005119">
    <property type="entry name" value="LysR_subst-bd"/>
</dbReference>
<dbReference type="RefSeq" id="WP_129711226.1">
    <property type="nucleotide sequence ID" value="NZ_JBEHFA010000003.1"/>
</dbReference>
<organism evidence="6 7">
    <name type="scientific">Pectobacterium zantedeschiae</name>
    <dbReference type="NCBI Taxonomy" id="2034769"/>
    <lineage>
        <taxon>Bacteria</taxon>
        <taxon>Pseudomonadati</taxon>
        <taxon>Pseudomonadota</taxon>
        <taxon>Gammaproteobacteria</taxon>
        <taxon>Enterobacterales</taxon>
        <taxon>Pectobacteriaceae</taxon>
        <taxon>Pectobacterium</taxon>
    </lineage>
</organism>
<dbReference type="NCBIfam" id="TIGR03298">
    <property type="entry name" value="argP"/>
    <property type="match status" value="1"/>
</dbReference>
<dbReference type="InterPro" id="IPR017685">
    <property type="entry name" value="ArgP"/>
</dbReference>
<dbReference type="InterPro" id="IPR036388">
    <property type="entry name" value="WH-like_DNA-bd_sf"/>
</dbReference>
<dbReference type="AlphaFoldDB" id="A0A9X8P5I9"/>
<dbReference type="Proteomes" id="UP001138460">
    <property type="component" value="Unassembled WGS sequence"/>
</dbReference>
<sequence>MHLNYPCLRAFMEIVRSGSFEIAARKLHVTQSAISQRIKQLEDQLGQVLIVRGNPCRATPTGQALLRHAEQIDMLENELFSTLEMPARQRISVAVNADSIDGWFLDAMEDACLQSGLLLDILVEDQEHSAALLREGRVMAAVSANPEPIQGCGVEYLGTMRYHAYCSQIFHDMYFADGINADGLQKAPLLIFNNKDRLQSLFIESLVLDAIEPPQQFVPSTTAFVGAICRGLGWGMLPEHMASPHTEKGELVPLQIGNPIDIGLYWHRWNIRSVPLEALSQSVRAAAVRHLFQSSVLGR</sequence>
<evidence type="ECO:0000256" key="2">
    <source>
        <dbReference type="ARBA" id="ARBA00023015"/>
    </source>
</evidence>
<proteinExistence type="inferred from homology"/>
<keyword evidence="3 6" id="KW-0238">DNA-binding</keyword>
<comment type="caution">
    <text evidence="6">The sequence shown here is derived from an EMBL/GenBank/DDBJ whole genome shotgun (WGS) entry which is preliminary data.</text>
</comment>
<evidence type="ECO:0000259" key="5">
    <source>
        <dbReference type="PROSITE" id="PS50931"/>
    </source>
</evidence>
<keyword evidence="4" id="KW-0804">Transcription</keyword>
<dbReference type="PRINTS" id="PR00039">
    <property type="entry name" value="HTHLYSR"/>
</dbReference>
<dbReference type="SUPFAM" id="SSF53850">
    <property type="entry name" value="Periplasmic binding protein-like II"/>
    <property type="match status" value="1"/>
</dbReference>
<dbReference type="PROSITE" id="PS50931">
    <property type="entry name" value="HTH_LYSR"/>
    <property type="match status" value="1"/>
</dbReference>
<dbReference type="SUPFAM" id="SSF46785">
    <property type="entry name" value="Winged helix' DNA-binding domain"/>
    <property type="match status" value="1"/>
</dbReference>
<reference evidence="6 7" key="1">
    <citation type="journal article" date="2018" name="Syst. Appl. Microbiol.">
        <title>Pectobacterium zantedeschiae sp. nov. a new species of a soft rot pathogen isolated from Calla lily (Zantedeschia spp.).</title>
        <authorList>
            <person name="Waleron M."/>
            <person name="Misztak A."/>
            <person name="Waleron M."/>
            <person name="Franczuk M."/>
            <person name="Jonca J."/>
            <person name="Wielgomas B."/>
            <person name="Mikicinski A."/>
            <person name="Popovic T."/>
            <person name="Waleron K."/>
        </authorList>
    </citation>
    <scope>NUCLEOTIDE SEQUENCE [LARGE SCALE GENOMIC DNA]</scope>
    <source>
        <strain evidence="6 7">9M</strain>
    </source>
</reference>
<dbReference type="Pfam" id="PF03466">
    <property type="entry name" value="LysR_substrate"/>
    <property type="match status" value="1"/>
</dbReference>
<name>A0A9X8P5I9_9GAMM</name>
<dbReference type="NCBIfam" id="NF002964">
    <property type="entry name" value="PRK03635.1"/>
    <property type="match status" value="1"/>
</dbReference>
<dbReference type="PANTHER" id="PTHR30579:SF2">
    <property type="entry name" value="HTH-TYPE TRANSCRIPTIONAL REGULATOR ARGP"/>
    <property type="match status" value="1"/>
</dbReference>
<dbReference type="EMBL" id="NWTM01000001">
    <property type="protein sequence ID" value="RYC44365.1"/>
    <property type="molecule type" value="Genomic_DNA"/>
</dbReference>